<dbReference type="EMBL" id="CP076448">
    <property type="protein sequence ID" value="QXM23792.1"/>
    <property type="molecule type" value="Genomic_DNA"/>
</dbReference>
<sequence>MSGASETDVFIPPLRPEPVRFEDLSVARLERMAEAGQRLIATARILAKTGDSVVSEVTGACWPIKPYAHYPDGDVVDEESGAQFFYHVHPLPTLAPGAKGEASLAGHFHCFASVTGRDHTAAPSEPRRGSGKAHLIAVEVDRFGLPVRLFTTNRWVTDETWVEAEAAARLADRFLVEIARPSLSASIWISSLVRLFQPQIAALLEARDAAVAALARLKPGRDPLEDRSLEVPSALLVSVEAQMAAVRAALALRKG</sequence>
<dbReference type="AlphaFoldDB" id="A0A975U035"/>
<accession>A0A975U035</accession>
<dbReference type="Pfam" id="PF22308">
    <property type="entry name" value="DUF6969"/>
    <property type="match status" value="1"/>
</dbReference>
<dbReference type="RefSeq" id="WP_218284701.1">
    <property type="nucleotide sequence ID" value="NZ_CP076448.1"/>
</dbReference>
<keyword evidence="3" id="KW-1185">Reference proteome</keyword>
<evidence type="ECO:0000313" key="2">
    <source>
        <dbReference type="EMBL" id="QXM23792.1"/>
    </source>
</evidence>
<proteinExistence type="predicted"/>
<dbReference type="InterPro" id="IPR054242">
    <property type="entry name" value="DUF6969"/>
</dbReference>
<gene>
    <name evidence="2" type="ORF">KO353_10820</name>
</gene>
<feature type="domain" description="DUF6969" evidence="1">
    <location>
        <begin position="34"/>
        <end position="235"/>
    </location>
</feature>
<reference evidence="2" key="1">
    <citation type="submission" date="2021-06" db="EMBL/GenBank/DDBJ databases">
        <title>Elioraea tepida, sp. nov., a moderately thermophilic aerobic anoxygenic phototrophic bacterium isolated from an alkaline siliceous hot spring mat community in Yellowstone National Park, WY, USA.</title>
        <authorList>
            <person name="Saini M.K."/>
            <person name="Yoshida S."/>
            <person name="Sebastian A."/>
            <person name="Hirose S."/>
            <person name="Hara E."/>
            <person name="Tamaki H."/>
            <person name="Soulier N.T."/>
            <person name="Albert I."/>
            <person name="Hanada S."/>
            <person name="Bryant D.A."/>
            <person name="Tank M."/>
        </authorList>
    </citation>
    <scope>NUCLEOTIDE SEQUENCE</scope>
    <source>
        <strain evidence="2">MS-P2</strain>
    </source>
</reference>
<dbReference type="Proteomes" id="UP000694001">
    <property type="component" value="Chromosome"/>
</dbReference>
<evidence type="ECO:0000313" key="3">
    <source>
        <dbReference type="Proteomes" id="UP000694001"/>
    </source>
</evidence>
<name>A0A975U035_9PROT</name>
<organism evidence="2 3">
    <name type="scientific">Elioraea tepida</name>
    <dbReference type="NCBI Taxonomy" id="2843330"/>
    <lineage>
        <taxon>Bacteria</taxon>
        <taxon>Pseudomonadati</taxon>
        <taxon>Pseudomonadota</taxon>
        <taxon>Alphaproteobacteria</taxon>
        <taxon>Acetobacterales</taxon>
        <taxon>Elioraeaceae</taxon>
        <taxon>Elioraea</taxon>
    </lineage>
</organism>
<evidence type="ECO:0000259" key="1">
    <source>
        <dbReference type="Pfam" id="PF22308"/>
    </source>
</evidence>
<dbReference type="KEGG" id="elio:KO353_10820"/>
<protein>
    <recommendedName>
        <fullName evidence="1">DUF6969 domain-containing protein</fullName>
    </recommendedName>
</protein>